<evidence type="ECO:0000313" key="1">
    <source>
        <dbReference type="EMBL" id="KJL21189.1"/>
    </source>
</evidence>
<dbReference type="Gene3D" id="3.90.1140.10">
    <property type="entry name" value="Cyclic phosphodiesterase"/>
    <property type="match status" value="1"/>
</dbReference>
<dbReference type="SUPFAM" id="SSF55144">
    <property type="entry name" value="LigT-like"/>
    <property type="match status" value="1"/>
</dbReference>
<gene>
    <name evidence="1" type="ORF">RN51_02203</name>
</gene>
<dbReference type="PATRIC" id="fig|82380.10.peg.2215"/>
<organism evidence="1 2">
    <name type="scientific">Microbacterium oxydans</name>
    <dbReference type="NCBI Taxonomy" id="82380"/>
    <lineage>
        <taxon>Bacteria</taxon>
        <taxon>Bacillati</taxon>
        <taxon>Actinomycetota</taxon>
        <taxon>Actinomycetes</taxon>
        <taxon>Micrococcales</taxon>
        <taxon>Microbacteriaceae</taxon>
        <taxon>Microbacterium</taxon>
    </lineage>
</organism>
<dbReference type="Pfam" id="PF13563">
    <property type="entry name" value="2_5_RNA_ligase2"/>
    <property type="match status" value="1"/>
</dbReference>
<comment type="caution">
    <text evidence="1">The sequence shown here is derived from an EMBL/GenBank/DDBJ whole genome shotgun (WGS) entry which is preliminary data.</text>
</comment>
<dbReference type="RefSeq" id="WP_231579276.1">
    <property type="nucleotide sequence ID" value="NZ_JYIV01000027.1"/>
</dbReference>
<reference evidence="1 2" key="1">
    <citation type="submission" date="2015-02" db="EMBL/GenBank/DDBJ databases">
        <title>Draft genome sequences of ten Microbacterium spp. with emphasis on heavy metal contaminated environments.</title>
        <authorList>
            <person name="Corretto E."/>
        </authorList>
    </citation>
    <scope>NUCLEOTIDE SEQUENCE [LARGE SCALE GENOMIC DNA]</scope>
    <source>
        <strain evidence="1 2">BEL163</strain>
    </source>
</reference>
<dbReference type="EMBL" id="JYIV01000027">
    <property type="protein sequence ID" value="KJL21189.1"/>
    <property type="molecule type" value="Genomic_DNA"/>
</dbReference>
<accession>A0A0F0KL98</accession>
<proteinExistence type="predicted"/>
<dbReference type="Proteomes" id="UP000033725">
    <property type="component" value="Unassembled WGS sequence"/>
</dbReference>
<protein>
    <recommendedName>
        <fullName evidence="3">2'-5' RNA ligase</fullName>
    </recommendedName>
</protein>
<evidence type="ECO:0008006" key="3">
    <source>
        <dbReference type="Google" id="ProtNLM"/>
    </source>
</evidence>
<name>A0A0F0KL98_9MICO</name>
<dbReference type="AlphaFoldDB" id="A0A0F0KL98"/>
<sequence>MRRPFMDTPEQLASLEGQQYLVLRPTAAVAETYRDIQDTALARLGAAIRHPHTGHVTLRGFHEPERREELTALIRVWAARQPPIEVSADAVDEFPPPWQILIVRLARTASLVSAYSHLTTALDATDFRRLGELPLEDWTFHLSVLYGKTLDPEVWSRFAQAESRALEPAPTEAITEAELVWYEDGIEHAEVLPLGG</sequence>
<evidence type="ECO:0000313" key="2">
    <source>
        <dbReference type="Proteomes" id="UP000033725"/>
    </source>
</evidence>
<dbReference type="InterPro" id="IPR009097">
    <property type="entry name" value="Cyclic_Pdiesterase"/>
</dbReference>